<evidence type="ECO:0000256" key="11">
    <source>
        <dbReference type="RuleBase" id="RU004517"/>
    </source>
</evidence>
<evidence type="ECO:0000256" key="9">
    <source>
        <dbReference type="RuleBase" id="RU004106"/>
    </source>
</evidence>
<evidence type="ECO:0000256" key="7">
    <source>
        <dbReference type="ARBA" id="ARBA00023304"/>
    </source>
</evidence>
<dbReference type="PANTHER" id="PTHR11825:SF44">
    <property type="entry name" value="BRANCHED-CHAIN-AMINO-ACID AMINOTRANSFERASE"/>
    <property type="match status" value="1"/>
</dbReference>
<dbReference type="Gene3D" id="3.30.470.10">
    <property type="match status" value="1"/>
</dbReference>
<evidence type="ECO:0000256" key="10">
    <source>
        <dbReference type="RuleBase" id="RU004516"/>
    </source>
</evidence>
<keyword evidence="7 11" id="KW-0100">Branched-chain amino acid biosynthesis</keyword>
<evidence type="ECO:0000256" key="5">
    <source>
        <dbReference type="ARBA" id="ARBA00022679"/>
    </source>
</evidence>
<comment type="catalytic activity">
    <reaction evidence="11">
        <text>L-leucine + 2-oxoglutarate = 4-methyl-2-oxopentanoate + L-glutamate</text>
        <dbReference type="Rhea" id="RHEA:18321"/>
        <dbReference type="ChEBI" id="CHEBI:16810"/>
        <dbReference type="ChEBI" id="CHEBI:17865"/>
        <dbReference type="ChEBI" id="CHEBI:29985"/>
        <dbReference type="ChEBI" id="CHEBI:57427"/>
        <dbReference type="EC" id="2.6.1.42"/>
    </reaction>
</comment>
<keyword evidence="13" id="KW-1185">Reference proteome</keyword>
<evidence type="ECO:0000256" key="8">
    <source>
        <dbReference type="PIRSR" id="PIRSR006468-1"/>
    </source>
</evidence>
<evidence type="ECO:0000256" key="2">
    <source>
        <dbReference type="ARBA" id="ARBA00009320"/>
    </source>
</evidence>
<name>A0AAV6U0F8_9ARAC</name>
<dbReference type="Gene3D" id="3.20.10.10">
    <property type="entry name" value="D-amino Acid Aminotransferase, subunit A, domain 2"/>
    <property type="match status" value="1"/>
</dbReference>
<feature type="modified residue" description="N6-(pyridoxal phosphate)lysine" evidence="8">
    <location>
        <position position="238"/>
    </location>
</feature>
<dbReference type="CDD" id="cd01557">
    <property type="entry name" value="BCAT_beta_family"/>
    <property type="match status" value="1"/>
</dbReference>
<dbReference type="Pfam" id="PF01063">
    <property type="entry name" value="Aminotran_4"/>
    <property type="match status" value="1"/>
</dbReference>
<dbReference type="InterPro" id="IPR036038">
    <property type="entry name" value="Aminotransferase-like"/>
</dbReference>
<comment type="catalytic activity">
    <reaction evidence="11">
        <text>L-valine + 2-oxoglutarate = 3-methyl-2-oxobutanoate + L-glutamate</text>
        <dbReference type="Rhea" id="RHEA:24813"/>
        <dbReference type="ChEBI" id="CHEBI:11851"/>
        <dbReference type="ChEBI" id="CHEBI:16810"/>
        <dbReference type="ChEBI" id="CHEBI:29985"/>
        <dbReference type="ChEBI" id="CHEBI:57762"/>
        <dbReference type="EC" id="2.6.1.42"/>
    </reaction>
</comment>
<dbReference type="Proteomes" id="UP000827092">
    <property type="component" value="Unassembled WGS sequence"/>
</dbReference>
<accession>A0AAV6U0F8</accession>
<sequence>MKIVTNMSRGMSSLLLSKYACHRALLLKNVERCCSTQSFRFEDLKINLAMSHQLMRKPEASTLAFGATFSDHMFQVEWTHFGGWGIPQIVPLHNFQMHPGSKVFHYGQAIFEGMKAFRHANGKVTLFRPELNIQRLLSSSERSSLPTFDRDELLKCLKKLVSIDKQWVPDLDMSSLYIRPTFIGVEGTLGVSAAKTALLYIITCPVGPYFGKDITKPVSLLADPKFVRAWPGGVGHFKMASNYAPTLYVQKLAQEQGLDQVLWLSGADLQIAEGGAMNIFILLKTKSGGVELVTPPLDGTILPGITRKSVLELTRKWNEFTVSERTLTMNELLEAKINKRLLEIFLCGTACCVCPVKLIRFQGDDIEIPTMESGMKLYLRVLKTLTDIQYGRIKSEWSVDIE</sequence>
<evidence type="ECO:0000256" key="1">
    <source>
        <dbReference type="ARBA" id="ARBA00001933"/>
    </source>
</evidence>
<comment type="similarity">
    <text evidence="2 9">Belongs to the class-IV pyridoxal-phosphate-dependent aminotransferase family.</text>
</comment>
<dbReference type="AlphaFoldDB" id="A0AAV6U0F8"/>
<dbReference type="GO" id="GO:0009098">
    <property type="term" value="P:L-leucine biosynthetic process"/>
    <property type="evidence" value="ECO:0007669"/>
    <property type="project" value="TreeGrafter"/>
</dbReference>
<dbReference type="InterPro" id="IPR043132">
    <property type="entry name" value="BCAT-like_C"/>
</dbReference>
<keyword evidence="6 10" id="KW-0663">Pyridoxal phosphate</keyword>
<reference evidence="12 13" key="1">
    <citation type="journal article" date="2022" name="Nat. Ecol. Evol.">
        <title>A masculinizing supergene underlies an exaggerated male reproductive morph in a spider.</title>
        <authorList>
            <person name="Hendrickx F."/>
            <person name="De Corte Z."/>
            <person name="Sonet G."/>
            <person name="Van Belleghem S.M."/>
            <person name="Kostlbacher S."/>
            <person name="Vangestel C."/>
        </authorList>
    </citation>
    <scope>NUCLEOTIDE SEQUENCE [LARGE SCALE GENOMIC DNA]</scope>
    <source>
        <strain evidence="12">W744_W776</strain>
    </source>
</reference>
<evidence type="ECO:0000256" key="3">
    <source>
        <dbReference type="ARBA" id="ARBA00022576"/>
    </source>
</evidence>
<dbReference type="PANTHER" id="PTHR11825">
    <property type="entry name" value="SUBGROUP IIII AMINOTRANSFERASE"/>
    <property type="match status" value="1"/>
</dbReference>
<dbReference type="SUPFAM" id="SSF56752">
    <property type="entry name" value="D-aminoacid aminotransferase-like PLP-dependent enzymes"/>
    <property type="match status" value="1"/>
</dbReference>
<dbReference type="PIRSF" id="PIRSF006468">
    <property type="entry name" value="BCAT1"/>
    <property type="match status" value="1"/>
</dbReference>
<keyword evidence="5 11" id="KW-0808">Transferase</keyword>
<evidence type="ECO:0000256" key="6">
    <source>
        <dbReference type="ARBA" id="ARBA00022898"/>
    </source>
</evidence>
<protein>
    <recommendedName>
        <fullName evidence="11">Branched-chain-amino-acid aminotransferase</fullName>
        <ecNumber evidence="11">2.6.1.42</ecNumber>
    </recommendedName>
</protein>
<dbReference type="InterPro" id="IPR005786">
    <property type="entry name" value="B_amino_transII"/>
</dbReference>
<comment type="caution">
    <text evidence="12">The sequence shown here is derived from an EMBL/GenBank/DDBJ whole genome shotgun (WGS) entry which is preliminary data.</text>
</comment>
<organism evidence="12 13">
    <name type="scientific">Oedothorax gibbosus</name>
    <dbReference type="NCBI Taxonomy" id="931172"/>
    <lineage>
        <taxon>Eukaryota</taxon>
        <taxon>Metazoa</taxon>
        <taxon>Ecdysozoa</taxon>
        <taxon>Arthropoda</taxon>
        <taxon>Chelicerata</taxon>
        <taxon>Arachnida</taxon>
        <taxon>Araneae</taxon>
        <taxon>Araneomorphae</taxon>
        <taxon>Entelegynae</taxon>
        <taxon>Araneoidea</taxon>
        <taxon>Linyphiidae</taxon>
        <taxon>Erigoninae</taxon>
        <taxon>Oedothorax</taxon>
    </lineage>
</organism>
<dbReference type="GO" id="GO:0009099">
    <property type="term" value="P:L-valine biosynthetic process"/>
    <property type="evidence" value="ECO:0007669"/>
    <property type="project" value="TreeGrafter"/>
</dbReference>
<dbReference type="GO" id="GO:0004084">
    <property type="term" value="F:branched-chain-amino-acid transaminase activity"/>
    <property type="evidence" value="ECO:0007669"/>
    <property type="project" value="UniProtKB-EC"/>
</dbReference>
<comment type="catalytic activity">
    <reaction evidence="11">
        <text>L-isoleucine + 2-oxoglutarate = (S)-3-methyl-2-oxopentanoate + L-glutamate</text>
        <dbReference type="Rhea" id="RHEA:24801"/>
        <dbReference type="ChEBI" id="CHEBI:16810"/>
        <dbReference type="ChEBI" id="CHEBI:29985"/>
        <dbReference type="ChEBI" id="CHEBI:35146"/>
        <dbReference type="ChEBI" id="CHEBI:58045"/>
        <dbReference type="EC" id="2.6.1.42"/>
    </reaction>
</comment>
<dbReference type="InterPro" id="IPR001544">
    <property type="entry name" value="Aminotrans_IV"/>
</dbReference>
<keyword evidence="3 11" id="KW-0032">Aminotransferase</keyword>
<gene>
    <name evidence="12" type="ORF">JTE90_020192</name>
</gene>
<dbReference type="EMBL" id="JAFNEN010000737">
    <property type="protein sequence ID" value="KAG8177912.1"/>
    <property type="molecule type" value="Genomic_DNA"/>
</dbReference>
<dbReference type="FunFam" id="3.30.470.10:FF:000002">
    <property type="entry name" value="Branched-chain-amino-acid aminotransferase"/>
    <property type="match status" value="1"/>
</dbReference>
<evidence type="ECO:0000313" key="12">
    <source>
        <dbReference type="EMBL" id="KAG8177912.1"/>
    </source>
</evidence>
<comment type="cofactor">
    <cofactor evidence="1 10">
        <name>pyridoxal 5'-phosphate</name>
        <dbReference type="ChEBI" id="CHEBI:597326"/>
    </cofactor>
</comment>
<dbReference type="InterPro" id="IPR033939">
    <property type="entry name" value="BCAT_family"/>
</dbReference>
<dbReference type="InterPro" id="IPR018300">
    <property type="entry name" value="Aminotrans_IV_CS"/>
</dbReference>
<proteinExistence type="inferred from homology"/>
<dbReference type="NCBIfam" id="NF009897">
    <property type="entry name" value="PRK13357.1"/>
    <property type="match status" value="1"/>
</dbReference>
<keyword evidence="4 11" id="KW-0028">Amino-acid biosynthesis</keyword>
<dbReference type="PROSITE" id="PS00770">
    <property type="entry name" value="AA_TRANSFER_CLASS_4"/>
    <property type="match status" value="1"/>
</dbReference>
<dbReference type="EC" id="2.6.1.42" evidence="11"/>
<evidence type="ECO:0000256" key="4">
    <source>
        <dbReference type="ARBA" id="ARBA00022605"/>
    </source>
</evidence>
<dbReference type="GO" id="GO:0005739">
    <property type="term" value="C:mitochondrion"/>
    <property type="evidence" value="ECO:0007669"/>
    <property type="project" value="TreeGrafter"/>
</dbReference>
<dbReference type="FunFam" id="3.20.10.10:FF:000004">
    <property type="entry name" value="Branched-chain-amino-acid aminotransferase"/>
    <property type="match status" value="1"/>
</dbReference>
<dbReference type="NCBIfam" id="TIGR01123">
    <property type="entry name" value="ilvE_II"/>
    <property type="match status" value="1"/>
</dbReference>
<dbReference type="InterPro" id="IPR043131">
    <property type="entry name" value="BCAT-like_N"/>
</dbReference>
<evidence type="ECO:0000313" key="13">
    <source>
        <dbReference type="Proteomes" id="UP000827092"/>
    </source>
</evidence>